<feature type="transmembrane region" description="Helical" evidence="5">
    <location>
        <begin position="95"/>
        <end position="112"/>
    </location>
</feature>
<feature type="domain" description="PAS" evidence="8">
    <location>
        <begin position="578"/>
        <end position="636"/>
    </location>
</feature>
<dbReference type="AlphaFoldDB" id="A0A372NY10"/>
<gene>
    <name evidence="10" type="ORF">D0C36_05565</name>
</gene>
<dbReference type="CDD" id="cd00082">
    <property type="entry name" value="HisKA"/>
    <property type="match status" value="1"/>
</dbReference>
<dbReference type="InterPro" id="IPR013767">
    <property type="entry name" value="PAS_fold"/>
</dbReference>
<dbReference type="Pfam" id="PF13426">
    <property type="entry name" value="PAS_9"/>
    <property type="match status" value="1"/>
</dbReference>
<keyword evidence="5" id="KW-0472">Membrane</keyword>
<organism evidence="10 11">
    <name type="scientific">Mucilaginibacter conchicola</name>
    <dbReference type="NCBI Taxonomy" id="2303333"/>
    <lineage>
        <taxon>Bacteria</taxon>
        <taxon>Pseudomonadati</taxon>
        <taxon>Bacteroidota</taxon>
        <taxon>Sphingobacteriia</taxon>
        <taxon>Sphingobacteriales</taxon>
        <taxon>Sphingobacteriaceae</taxon>
        <taxon>Mucilaginibacter</taxon>
    </lineage>
</organism>
<evidence type="ECO:0000313" key="10">
    <source>
        <dbReference type="EMBL" id="RFZ94995.1"/>
    </source>
</evidence>
<evidence type="ECO:0000256" key="2">
    <source>
        <dbReference type="ARBA" id="ARBA00012438"/>
    </source>
</evidence>
<feature type="domain" description="Response regulatory" evidence="7">
    <location>
        <begin position="970"/>
        <end position="1085"/>
    </location>
</feature>
<evidence type="ECO:0000259" key="9">
    <source>
        <dbReference type="PROSITE" id="PS50113"/>
    </source>
</evidence>
<dbReference type="SMART" id="SM00448">
    <property type="entry name" value="REC"/>
    <property type="match status" value="1"/>
</dbReference>
<keyword evidence="3 4" id="KW-0597">Phosphoprotein</keyword>
<dbReference type="InterPro" id="IPR036097">
    <property type="entry name" value="HisK_dim/P_sf"/>
</dbReference>
<dbReference type="SMART" id="SM00388">
    <property type="entry name" value="HisKA"/>
    <property type="match status" value="1"/>
</dbReference>
<sequence length="1100" mass="124744">MSFRSKALLLIENDITINRLVLLGLLIASPSLHYLCYNNSYDPVWLRAINILVCLITLGTSYLKDRKPLRQMIYVTICAHLFINNYLLLGTNNFANVYLFSSLTVFVALTLFCKKRWEFISLCCLNIVAVVGAYGTAPRPISLSVLLILIGVFSIIAYVSFLVVLAYKLQFRKAVKNIVQLNESLIASSRKLKESEQQLHALISSVNDTIFEFNEHQICINVWFGPNTPDYLKPEYFINKTLIEAIGEERARPFLEVYDYVIQHKKGYSVEFASVYGEPGWFVAKASPVVDVNGNYTKRISVSVTDITEQKKYADALVENEELLLQAQRMAKTGNWWYDDETKENYWSESLFNLLEIEAVPEGLSKFEYYMSLVHPDDVEQTFNYFTNINTEKVSSLDHKFISPNGELKYLKVLRGDLQQHEDGTLKRVVGIIQDVTESKLAEKAVKVSQAELLEAQTIAKIGNWKWDSSTNMLSWSDEVNTIHEIDINSASSSRFGKLLLQYIHPDDQYIATRLFKHGDQTGDSFEYRIITPNGNLKYISVITGKLMYREDGTVRKIIGTLQDITQRKQAEIDHRRTENKYRLVLETIKMAAVSLNAEGRVIFCNKYLANLLGYTQAEILGMDWMANFVPGEHREILNAWFKNKTVKAHYINPIICRDGELRTISWQNTVSYDEYGNIKETTSIGEDITVQQKVRQELISAKEQAERSSHFKSEFLSIMSHEIRTPMNAVIGTTNLLLEENPKPEQLEYLNTLKFSSENLLAIINDILDYNKIEAGKLQLSNLPFNIHQLVQNVRQSFYAKAVEKNLEIELQYDSAIPEFLMGDQTRLGQILINLVSNAVKFTHKGKVTISLTKEELIDNQVLVNFAVTDTGIGMSAENLAVVFDPFIQGPQTITHEYGGTGLGLAITKRLIELYESDIAVSSELGLGTTFTFAIRFTNVPQAAVQPQNLASSEEEILTTLPQDLAGMKILVVDDNKMNLMIAGKFLKKWEAEVEQAINGEIAVNMVKNGGNYDLIIMDLQMPVMDGFEATINIKQINPGVPVIAFTADAMPETHNKAYEAGMCDYLTKPFVPEKLFEKVSKYRKQTLDIDSLKNIEEA</sequence>
<dbReference type="InterPro" id="IPR035965">
    <property type="entry name" value="PAS-like_dom_sf"/>
</dbReference>
<evidence type="ECO:0000259" key="7">
    <source>
        <dbReference type="PROSITE" id="PS50110"/>
    </source>
</evidence>
<dbReference type="InterPro" id="IPR001789">
    <property type="entry name" value="Sig_transdc_resp-reg_receiver"/>
</dbReference>
<protein>
    <recommendedName>
        <fullName evidence="2">histidine kinase</fullName>
        <ecNumber evidence="2">2.7.13.3</ecNumber>
    </recommendedName>
</protein>
<feature type="transmembrane region" description="Helical" evidence="5">
    <location>
        <begin position="44"/>
        <end position="63"/>
    </location>
</feature>
<dbReference type="GO" id="GO:0000155">
    <property type="term" value="F:phosphorelay sensor kinase activity"/>
    <property type="evidence" value="ECO:0007669"/>
    <property type="project" value="InterPro"/>
</dbReference>
<keyword evidence="5" id="KW-1133">Transmembrane helix</keyword>
<dbReference type="InterPro" id="IPR003661">
    <property type="entry name" value="HisK_dim/P_dom"/>
</dbReference>
<dbReference type="InterPro" id="IPR001610">
    <property type="entry name" value="PAC"/>
</dbReference>
<feature type="modified residue" description="4-aspartylphosphate" evidence="4">
    <location>
        <position position="1020"/>
    </location>
</feature>
<feature type="domain" description="PAC" evidence="9">
    <location>
        <begin position="395"/>
        <end position="448"/>
    </location>
</feature>
<feature type="domain" description="PAC" evidence="9">
    <location>
        <begin position="266"/>
        <end position="319"/>
    </location>
</feature>
<dbReference type="SUPFAM" id="SSF47384">
    <property type="entry name" value="Homodimeric domain of signal transducing histidine kinase"/>
    <property type="match status" value="1"/>
</dbReference>
<dbReference type="Pfam" id="PF00512">
    <property type="entry name" value="HisKA"/>
    <property type="match status" value="1"/>
</dbReference>
<dbReference type="Proteomes" id="UP000264217">
    <property type="component" value="Unassembled WGS sequence"/>
</dbReference>
<dbReference type="InterPro" id="IPR004358">
    <property type="entry name" value="Sig_transdc_His_kin-like_C"/>
</dbReference>
<evidence type="ECO:0000256" key="1">
    <source>
        <dbReference type="ARBA" id="ARBA00000085"/>
    </source>
</evidence>
<dbReference type="Gene3D" id="3.30.450.20">
    <property type="entry name" value="PAS domain"/>
    <property type="match status" value="4"/>
</dbReference>
<dbReference type="SMART" id="SM00387">
    <property type="entry name" value="HATPase_c"/>
    <property type="match status" value="1"/>
</dbReference>
<dbReference type="Gene3D" id="3.40.50.2300">
    <property type="match status" value="1"/>
</dbReference>
<dbReference type="Gene3D" id="3.30.565.10">
    <property type="entry name" value="Histidine kinase-like ATPase, C-terminal domain"/>
    <property type="match status" value="1"/>
</dbReference>
<dbReference type="InterPro" id="IPR000014">
    <property type="entry name" value="PAS"/>
</dbReference>
<dbReference type="GO" id="GO:0006355">
    <property type="term" value="P:regulation of DNA-templated transcription"/>
    <property type="evidence" value="ECO:0007669"/>
    <property type="project" value="InterPro"/>
</dbReference>
<dbReference type="PRINTS" id="PR00344">
    <property type="entry name" value="BCTRLSENSOR"/>
</dbReference>
<dbReference type="SUPFAM" id="SSF55785">
    <property type="entry name" value="PYP-like sensor domain (PAS domain)"/>
    <property type="match status" value="4"/>
</dbReference>
<comment type="caution">
    <text evidence="10">The sequence shown here is derived from an EMBL/GenBank/DDBJ whole genome shotgun (WGS) entry which is preliminary data.</text>
</comment>
<dbReference type="SMART" id="SM00091">
    <property type="entry name" value="PAS"/>
    <property type="match status" value="2"/>
</dbReference>
<dbReference type="SMART" id="SM00086">
    <property type="entry name" value="PAC"/>
    <property type="match status" value="4"/>
</dbReference>
<dbReference type="CDD" id="cd00130">
    <property type="entry name" value="PAS"/>
    <property type="match status" value="2"/>
</dbReference>
<feature type="domain" description="PAC" evidence="9">
    <location>
        <begin position="524"/>
        <end position="577"/>
    </location>
</feature>
<dbReference type="PROSITE" id="PS50112">
    <property type="entry name" value="PAS"/>
    <property type="match status" value="1"/>
</dbReference>
<dbReference type="NCBIfam" id="TIGR00229">
    <property type="entry name" value="sensory_box"/>
    <property type="match status" value="1"/>
</dbReference>
<evidence type="ECO:0000256" key="5">
    <source>
        <dbReference type="SAM" id="Phobius"/>
    </source>
</evidence>
<dbReference type="PROSITE" id="PS50110">
    <property type="entry name" value="RESPONSE_REGULATORY"/>
    <property type="match status" value="1"/>
</dbReference>
<dbReference type="PANTHER" id="PTHR45339">
    <property type="entry name" value="HYBRID SIGNAL TRANSDUCTION HISTIDINE KINASE J"/>
    <property type="match status" value="1"/>
</dbReference>
<proteinExistence type="predicted"/>
<dbReference type="CDD" id="cd16922">
    <property type="entry name" value="HATPase_EvgS-ArcB-TorS-like"/>
    <property type="match status" value="1"/>
</dbReference>
<dbReference type="OrthoDB" id="9811889at2"/>
<dbReference type="RefSeq" id="WP_117390553.1">
    <property type="nucleotide sequence ID" value="NZ_QWDC01000001.1"/>
</dbReference>
<dbReference type="InterPro" id="IPR003594">
    <property type="entry name" value="HATPase_dom"/>
</dbReference>
<dbReference type="Gene3D" id="2.10.70.100">
    <property type="match status" value="2"/>
</dbReference>
<comment type="catalytic activity">
    <reaction evidence="1">
        <text>ATP + protein L-histidine = ADP + protein N-phospho-L-histidine.</text>
        <dbReference type="EC" id="2.7.13.3"/>
    </reaction>
</comment>
<dbReference type="PROSITE" id="PS50113">
    <property type="entry name" value="PAC"/>
    <property type="match status" value="4"/>
</dbReference>
<feature type="transmembrane region" description="Helical" evidence="5">
    <location>
        <begin position="119"/>
        <end position="137"/>
    </location>
</feature>
<feature type="transmembrane region" description="Helical" evidence="5">
    <location>
        <begin position="143"/>
        <end position="167"/>
    </location>
</feature>
<dbReference type="PANTHER" id="PTHR45339:SF3">
    <property type="entry name" value="HISTIDINE KINASE"/>
    <property type="match status" value="1"/>
</dbReference>
<dbReference type="InterPro" id="IPR011006">
    <property type="entry name" value="CheY-like_superfamily"/>
</dbReference>
<dbReference type="SUPFAM" id="SSF55874">
    <property type="entry name" value="ATPase domain of HSP90 chaperone/DNA topoisomerase II/histidine kinase"/>
    <property type="match status" value="1"/>
</dbReference>
<dbReference type="InterPro" id="IPR005467">
    <property type="entry name" value="His_kinase_dom"/>
</dbReference>
<dbReference type="Pfam" id="PF00989">
    <property type="entry name" value="PAS"/>
    <property type="match status" value="1"/>
</dbReference>
<evidence type="ECO:0000256" key="3">
    <source>
        <dbReference type="ARBA" id="ARBA00022553"/>
    </source>
</evidence>
<accession>A0A372NY10</accession>
<evidence type="ECO:0000259" key="8">
    <source>
        <dbReference type="PROSITE" id="PS50112"/>
    </source>
</evidence>
<evidence type="ECO:0000313" key="11">
    <source>
        <dbReference type="Proteomes" id="UP000264217"/>
    </source>
</evidence>
<name>A0A372NY10_9SPHI</name>
<dbReference type="CDD" id="cd17546">
    <property type="entry name" value="REC_hyHK_CKI1_RcsC-like"/>
    <property type="match status" value="1"/>
</dbReference>
<dbReference type="Pfam" id="PF00072">
    <property type="entry name" value="Response_reg"/>
    <property type="match status" value="1"/>
</dbReference>
<dbReference type="SUPFAM" id="SSF52172">
    <property type="entry name" value="CheY-like"/>
    <property type="match status" value="1"/>
</dbReference>
<evidence type="ECO:0000256" key="4">
    <source>
        <dbReference type="PROSITE-ProRule" id="PRU00169"/>
    </source>
</evidence>
<dbReference type="EC" id="2.7.13.3" evidence="2"/>
<dbReference type="FunFam" id="3.30.565.10:FF:000010">
    <property type="entry name" value="Sensor histidine kinase RcsC"/>
    <property type="match status" value="1"/>
</dbReference>
<dbReference type="PROSITE" id="PS50109">
    <property type="entry name" value="HIS_KIN"/>
    <property type="match status" value="1"/>
</dbReference>
<dbReference type="Gene3D" id="1.10.287.130">
    <property type="match status" value="1"/>
</dbReference>
<keyword evidence="5" id="KW-0812">Transmembrane</keyword>
<feature type="domain" description="Histidine kinase" evidence="6">
    <location>
        <begin position="719"/>
        <end position="940"/>
    </location>
</feature>
<dbReference type="Pfam" id="PF02518">
    <property type="entry name" value="HATPase_c"/>
    <property type="match status" value="1"/>
</dbReference>
<dbReference type="EMBL" id="QWDC01000001">
    <property type="protein sequence ID" value="RFZ94995.1"/>
    <property type="molecule type" value="Genomic_DNA"/>
</dbReference>
<keyword evidence="11" id="KW-1185">Reference proteome</keyword>
<feature type="domain" description="PAC" evidence="9">
    <location>
        <begin position="645"/>
        <end position="701"/>
    </location>
</feature>
<feature type="transmembrane region" description="Helical" evidence="5">
    <location>
        <begin position="20"/>
        <end position="38"/>
    </location>
</feature>
<dbReference type="InterPro" id="IPR036890">
    <property type="entry name" value="HATPase_C_sf"/>
</dbReference>
<evidence type="ECO:0000259" key="6">
    <source>
        <dbReference type="PROSITE" id="PS50109"/>
    </source>
</evidence>
<dbReference type="InterPro" id="IPR000700">
    <property type="entry name" value="PAS-assoc_C"/>
</dbReference>
<reference evidence="10 11" key="1">
    <citation type="submission" date="2018-08" db="EMBL/GenBank/DDBJ databases">
        <title>Mucilaginibacter sp. MYSH2.</title>
        <authorList>
            <person name="Seo T."/>
        </authorList>
    </citation>
    <scope>NUCLEOTIDE SEQUENCE [LARGE SCALE GENOMIC DNA]</scope>
    <source>
        <strain evidence="10 11">MYSH2</strain>
    </source>
</reference>
<feature type="transmembrane region" description="Helical" evidence="5">
    <location>
        <begin position="72"/>
        <end position="89"/>
    </location>
</feature>